<name>A0AAN8IQW6_TRICO</name>
<evidence type="ECO:0000313" key="2">
    <source>
        <dbReference type="Proteomes" id="UP001331761"/>
    </source>
</evidence>
<organism evidence="1 2">
    <name type="scientific">Trichostrongylus colubriformis</name>
    <name type="common">Black scour worm</name>
    <dbReference type="NCBI Taxonomy" id="6319"/>
    <lineage>
        <taxon>Eukaryota</taxon>
        <taxon>Metazoa</taxon>
        <taxon>Ecdysozoa</taxon>
        <taxon>Nematoda</taxon>
        <taxon>Chromadorea</taxon>
        <taxon>Rhabditida</taxon>
        <taxon>Rhabditina</taxon>
        <taxon>Rhabditomorpha</taxon>
        <taxon>Strongyloidea</taxon>
        <taxon>Trichostrongylidae</taxon>
        <taxon>Trichostrongylus</taxon>
    </lineage>
</organism>
<dbReference type="AlphaFoldDB" id="A0AAN8IQW6"/>
<protein>
    <submittedName>
        <fullName evidence="1">Uncharacterized protein</fullName>
    </submittedName>
</protein>
<keyword evidence="2" id="KW-1185">Reference proteome</keyword>
<dbReference type="InterPro" id="IPR033369">
    <property type="entry name" value="C19orf12"/>
</dbReference>
<proteinExistence type="predicted"/>
<evidence type="ECO:0000313" key="1">
    <source>
        <dbReference type="EMBL" id="KAK5978422.1"/>
    </source>
</evidence>
<dbReference type="EMBL" id="WIXE01009454">
    <property type="protein sequence ID" value="KAK5978422.1"/>
    <property type="molecule type" value="Genomic_DNA"/>
</dbReference>
<dbReference type="Pfam" id="PF20721">
    <property type="entry name" value="C19orf12"/>
    <property type="match status" value="1"/>
</dbReference>
<sequence length="108" mass="11359">PLKETVTGVAAQTGYAAAGTAAGGLVMGPLGALIGGIMGAVYGYSNSTDYDNIVFALRAVSEREKIRVSEQVQRLVGSASVAALTRYLSTDANRRKLLRVLSNYVHQN</sequence>
<comment type="caution">
    <text evidence="1">The sequence shown here is derived from an EMBL/GenBank/DDBJ whole genome shotgun (WGS) entry which is preliminary data.</text>
</comment>
<feature type="non-terminal residue" evidence="1">
    <location>
        <position position="1"/>
    </location>
</feature>
<reference evidence="1 2" key="1">
    <citation type="submission" date="2019-10" db="EMBL/GenBank/DDBJ databases">
        <title>Assembly and Annotation for the nematode Trichostrongylus colubriformis.</title>
        <authorList>
            <person name="Martin J."/>
        </authorList>
    </citation>
    <scope>NUCLEOTIDE SEQUENCE [LARGE SCALE GENOMIC DNA]</scope>
    <source>
        <strain evidence="1">G859</strain>
        <tissue evidence="1">Whole worm</tissue>
    </source>
</reference>
<gene>
    <name evidence="1" type="ORF">GCK32_012999</name>
</gene>
<accession>A0AAN8IQW6</accession>
<dbReference type="Proteomes" id="UP001331761">
    <property type="component" value="Unassembled WGS sequence"/>
</dbReference>